<dbReference type="SUPFAM" id="SSF52058">
    <property type="entry name" value="L domain-like"/>
    <property type="match status" value="3"/>
</dbReference>
<evidence type="ECO:0000256" key="2">
    <source>
        <dbReference type="ARBA" id="ARBA00009592"/>
    </source>
</evidence>
<dbReference type="EMBL" id="JABEZX010000002">
    <property type="protein sequence ID" value="MBA0550305.1"/>
    <property type="molecule type" value="Genomic_DNA"/>
</dbReference>
<accession>A0A7J8LCY5</accession>
<reference evidence="15 16" key="1">
    <citation type="journal article" date="2019" name="Genome Biol. Evol.">
        <title>Insights into the evolution of the New World diploid cottons (Gossypium, subgenus Houzingenia) based on genome sequencing.</title>
        <authorList>
            <person name="Grover C.E."/>
            <person name="Arick M.A. 2nd"/>
            <person name="Thrash A."/>
            <person name="Conover J.L."/>
            <person name="Sanders W.S."/>
            <person name="Peterson D.G."/>
            <person name="Frelichowski J.E."/>
            <person name="Scheffler J.A."/>
            <person name="Scheffler B.E."/>
            <person name="Wendel J.F."/>
        </authorList>
    </citation>
    <scope>NUCLEOTIDE SEQUENCE [LARGE SCALE GENOMIC DNA]</scope>
    <source>
        <strain evidence="15">157</strain>
        <tissue evidence="15">Leaf</tissue>
    </source>
</reference>
<comment type="subcellular location">
    <subcellularLocation>
        <location evidence="1">Cell membrane</location>
        <topology evidence="1">Single-pass type I membrane protein</topology>
    </subcellularLocation>
</comment>
<dbReference type="FunFam" id="3.80.10.10:FF:000095">
    <property type="entry name" value="LRR receptor-like serine/threonine-protein kinase GSO1"/>
    <property type="match status" value="1"/>
</dbReference>
<dbReference type="SMART" id="SM00369">
    <property type="entry name" value="LRR_TYP"/>
    <property type="match status" value="6"/>
</dbReference>
<dbReference type="Pfam" id="PF13855">
    <property type="entry name" value="LRR_8"/>
    <property type="match status" value="1"/>
</dbReference>
<dbReference type="GO" id="GO:0005886">
    <property type="term" value="C:plasma membrane"/>
    <property type="evidence" value="ECO:0007669"/>
    <property type="project" value="UniProtKB-SubCell"/>
</dbReference>
<dbReference type="InterPro" id="IPR032675">
    <property type="entry name" value="LRR_dom_sf"/>
</dbReference>
<dbReference type="PANTHER" id="PTHR48061:SF46">
    <property type="entry name" value="LEUCINE-RICH REPEAT-CONTAINING N-TERMINAL PLANT-TYPE DOMAIN-CONTAINING PROTEIN"/>
    <property type="match status" value="1"/>
</dbReference>
<evidence type="ECO:0000256" key="6">
    <source>
        <dbReference type="ARBA" id="ARBA00022729"/>
    </source>
</evidence>
<dbReference type="Proteomes" id="UP000593572">
    <property type="component" value="Unassembled WGS sequence"/>
</dbReference>
<evidence type="ECO:0000256" key="8">
    <source>
        <dbReference type="ARBA" id="ARBA00022989"/>
    </source>
</evidence>
<dbReference type="PANTHER" id="PTHR48061">
    <property type="entry name" value="LEUCINE-RICH REPEAT RECEPTOR PROTEIN KINASE EMS1-LIKE-RELATED"/>
    <property type="match status" value="1"/>
</dbReference>
<keyword evidence="8 12" id="KW-1133">Transmembrane helix</keyword>
<dbReference type="InterPro" id="IPR013210">
    <property type="entry name" value="LRR_N_plant-typ"/>
</dbReference>
<keyword evidence="16" id="KW-1185">Reference proteome</keyword>
<keyword evidence="10" id="KW-0675">Receptor</keyword>
<keyword evidence="11" id="KW-0325">Glycoprotein</keyword>
<sequence length="917" mass="100998">MVGYHSPTFNLLLCFHFISVLCSPSSPTHLCSPNQSAALFQFKTHFSINQTASKDCEYSYPKAKTTSWKKGTDCCLWDGVSCDNITGEVISLDLSCSCLSGTFPSNTTFFLLSSLQRLDLSFNDFRKSKISSNFGRFPSLTHLKLSSSWFSGPVPHEISYLSNLVSLHLSDRPITDLIGFQAPGPILKLEKSAVNGIVRNLTKVREIYLDGIDMSSIDPNSFVNLSYSLTSLSLCGCHLRGKLPDNIFKLPNIEDLSLDENSKLTGQFPKSNWSSPLVILSASDTSLSGELPESFGDLKSLAGLALLSSNFSGSIPRSLGNLTQLEFLFLSYNYFSGKIPSSLTNLAKLSLLSLEWNQLEGSLPDTPNAFPNLGFLDLSNNLLSGTTPSSLYTTPLLHLNLGNNQFIGHISEFQNRLLSLNMLVLKNNSFRGPIPSSISKHVNLSFLDLSSNKLNGTISLDMFSELHSLQYLDLSSNTLSLSSNNRIRGRLSKFPWKDIEFLNLRSNFIEGDLPELPPNIRFLSVSNNSLTGTLSGICNAKFIEILDLSHNDFGGVIPQCIGSFSQSLSSLNLKMNQLHGAIPSTFAKGCALKNLNLNSNHLEGPLKPSITNCKDLQVLDVGNNMINDSFPHWIEALSELQVLVLRSNRFHGPITAPTSPQSLLKLRVVDLSCNNFFGPLPTCYIKNFKGMINILDDGKGVRYMGERNYSYDYSVAVAVKGFEIELEKILTIFTSIDLSSNNFEGQIPRDIGELSSLRGLNLSHNNLVGHIPSSLRNMTRLEWLDLSSNKLSGQIPTGLLDLTFLSSFNVSYNQLVGPIPKGKQFNTFENGSYHGNEGLCGVPLSRGCNNNVLGQPPPAPWMNSQEDDGSKLEFGWKVVAIGYGFGFIFGAAIGCARLRTGKPKWLVTLFEARRRRR</sequence>
<dbReference type="Gene3D" id="3.80.10.10">
    <property type="entry name" value="Ribonuclease Inhibitor"/>
    <property type="match status" value="7"/>
</dbReference>
<feature type="signal peptide" evidence="13">
    <location>
        <begin position="1"/>
        <end position="22"/>
    </location>
</feature>
<comment type="caution">
    <text evidence="15">The sequence shown here is derived from an EMBL/GenBank/DDBJ whole genome shotgun (WGS) entry which is preliminary data.</text>
</comment>
<keyword evidence="9 12" id="KW-0472">Membrane</keyword>
<evidence type="ECO:0000313" key="15">
    <source>
        <dbReference type="EMBL" id="MBA0550305.1"/>
    </source>
</evidence>
<feature type="transmembrane region" description="Helical" evidence="12">
    <location>
        <begin position="874"/>
        <end position="896"/>
    </location>
</feature>
<dbReference type="InterPro" id="IPR046956">
    <property type="entry name" value="RLP23-like"/>
</dbReference>
<dbReference type="Pfam" id="PF08263">
    <property type="entry name" value="LRRNT_2"/>
    <property type="match status" value="1"/>
</dbReference>
<keyword evidence="3" id="KW-1003">Cell membrane</keyword>
<evidence type="ECO:0000256" key="3">
    <source>
        <dbReference type="ARBA" id="ARBA00022475"/>
    </source>
</evidence>
<evidence type="ECO:0000259" key="14">
    <source>
        <dbReference type="Pfam" id="PF08263"/>
    </source>
</evidence>
<keyword evidence="7" id="KW-0677">Repeat</keyword>
<feature type="chain" id="PRO_5029727501" description="Leucine-rich repeat-containing N-terminal plant-type domain-containing protein" evidence="13">
    <location>
        <begin position="23"/>
        <end position="917"/>
    </location>
</feature>
<evidence type="ECO:0000313" key="16">
    <source>
        <dbReference type="Proteomes" id="UP000593572"/>
    </source>
</evidence>
<evidence type="ECO:0000256" key="1">
    <source>
        <dbReference type="ARBA" id="ARBA00004251"/>
    </source>
</evidence>
<evidence type="ECO:0000256" key="4">
    <source>
        <dbReference type="ARBA" id="ARBA00022614"/>
    </source>
</evidence>
<dbReference type="PRINTS" id="PR00019">
    <property type="entry name" value="LEURICHRPT"/>
</dbReference>
<keyword evidence="4" id="KW-0433">Leucine-rich repeat</keyword>
<keyword evidence="6 13" id="KW-0732">Signal</keyword>
<protein>
    <recommendedName>
        <fullName evidence="14">Leucine-rich repeat-containing N-terminal plant-type domain-containing protein</fullName>
    </recommendedName>
</protein>
<feature type="domain" description="Leucine-rich repeat-containing N-terminal plant-type" evidence="14">
    <location>
        <begin position="33"/>
        <end position="83"/>
    </location>
</feature>
<evidence type="ECO:0000256" key="11">
    <source>
        <dbReference type="ARBA" id="ARBA00023180"/>
    </source>
</evidence>
<comment type="similarity">
    <text evidence="2">Belongs to the RLP family.</text>
</comment>
<dbReference type="InterPro" id="IPR001611">
    <property type="entry name" value="Leu-rich_rpt"/>
</dbReference>
<organism evidence="15 16">
    <name type="scientific">Gossypium lobatum</name>
    <dbReference type="NCBI Taxonomy" id="34289"/>
    <lineage>
        <taxon>Eukaryota</taxon>
        <taxon>Viridiplantae</taxon>
        <taxon>Streptophyta</taxon>
        <taxon>Embryophyta</taxon>
        <taxon>Tracheophyta</taxon>
        <taxon>Spermatophyta</taxon>
        <taxon>Magnoliopsida</taxon>
        <taxon>eudicotyledons</taxon>
        <taxon>Gunneridae</taxon>
        <taxon>Pentapetalae</taxon>
        <taxon>rosids</taxon>
        <taxon>malvids</taxon>
        <taxon>Malvales</taxon>
        <taxon>Malvaceae</taxon>
        <taxon>Malvoideae</taxon>
        <taxon>Gossypium</taxon>
    </lineage>
</organism>
<dbReference type="InterPro" id="IPR003591">
    <property type="entry name" value="Leu-rich_rpt_typical-subtyp"/>
</dbReference>
<dbReference type="AlphaFoldDB" id="A0A7J8LCY5"/>
<evidence type="ECO:0000256" key="12">
    <source>
        <dbReference type="SAM" id="Phobius"/>
    </source>
</evidence>
<evidence type="ECO:0000256" key="9">
    <source>
        <dbReference type="ARBA" id="ARBA00023136"/>
    </source>
</evidence>
<keyword evidence="5 12" id="KW-0812">Transmembrane</keyword>
<dbReference type="Pfam" id="PF00560">
    <property type="entry name" value="LRR_1"/>
    <property type="match status" value="7"/>
</dbReference>
<evidence type="ECO:0000256" key="5">
    <source>
        <dbReference type="ARBA" id="ARBA00022692"/>
    </source>
</evidence>
<name>A0A7J8LCY5_9ROSI</name>
<evidence type="ECO:0000256" key="7">
    <source>
        <dbReference type="ARBA" id="ARBA00022737"/>
    </source>
</evidence>
<evidence type="ECO:0000256" key="10">
    <source>
        <dbReference type="ARBA" id="ARBA00023170"/>
    </source>
</evidence>
<evidence type="ECO:0000256" key="13">
    <source>
        <dbReference type="SAM" id="SignalP"/>
    </source>
</evidence>
<proteinExistence type="inferred from homology"/>
<gene>
    <name evidence="15" type="ORF">Golob_021261</name>
</gene>
<dbReference type="FunFam" id="3.80.10.10:FF:000213">
    <property type="entry name" value="Tyrosine-sulfated glycopeptide receptor 1"/>
    <property type="match status" value="1"/>
</dbReference>